<comment type="caution">
    <text evidence="2">The sequence shown here is derived from an EMBL/GenBank/DDBJ whole genome shotgun (WGS) entry which is preliminary data.</text>
</comment>
<dbReference type="Proteomes" id="UP001159427">
    <property type="component" value="Unassembled WGS sequence"/>
</dbReference>
<organism evidence="2 3">
    <name type="scientific">Porites evermanni</name>
    <dbReference type="NCBI Taxonomy" id="104178"/>
    <lineage>
        <taxon>Eukaryota</taxon>
        <taxon>Metazoa</taxon>
        <taxon>Cnidaria</taxon>
        <taxon>Anthozoa</taxon>
        <taxon>Hexacorallia</taxon>
        <taxon>Scleractinia</taxon>
        <taxon>Fungiina</taxon>
        <taxon>Poritidae</taxon>
        <taxon>Porites</taxon>
    </lineage>
</organism>
<evidence type="ECO:0000313" key="2">
    <source>
        <dbReference type="EMBL" id="CAH3015287.1"/>
    </source>
</evidence>
<reference evidence="2 3" key="1">
    <citation type="submission" date="2022-05" db="EMBL/GenBank/DDBJ databases">
        <authorList>
            <consortium name="Genoscope - CEA"/>
            <person name="William W."/>
        </authorList>
    </citation>
    <scope>NUCLEOTIDE SEQUENCE [LARGE SCALE GENOMIC DNA]</scope>
</reference>
<evidence type="ECO:0000313" key="3">
    <source>
        <dbReference type="Proteomes" id="UP001159427"/>
    </source>
</evidence>
<feature type="region of interest" description="Disordered" evidence="1">
    <location>
        <begin position="1"/>
        <end position="90"/>
    </location>
</feature>
<proteinExistence type="predicted"/>
<protein>
    <submittedName>
        <fullName evidence="2">Uncharacterized protein</fullName>
    </submittedName>
</protein>
<name>A0ABN8LJX9_9CNID</name>
<dbReference type="EMBL" id="CALNXI010000021">
    <property type="protein sequence ID" value="CAH3015287.1"/>
    <property type="molecule type" value="Genomic_DNA"/>
</dbReference>
<accession>A0ABN8LJX9</accession>
<sequence length="320" mass="36765">MATKAASSEKSKTILPSISEDKLDDNLTSPRDSKPKSSSKRKDLVNSADPEVAVSSEEQGRKAPGKKEAVTEEPGKEMLSSRNRRRIVRRSSLQTGLLNCTDSKTEMAREGLKTPRRTSKKKIQVVKPPSPDIIDLSNEKVVRELMLRLFETLRLAETETQGSASMEQEDWKMMNKTKDNEARLHTDFETTTKFHQQNVIKFPKLSRSTSHLEVFYSKPLSWQRLKNGQTQRRKRSTNYYAFRESFTKSYQDERKEMYNHGQLSQMIWNCGFIAPISTSRTMLRNRGFSFPLLMRHSNAIVSPRLLKTAHESRKSVTFAV</sequence>
<gene>
    <name evidence="2" type="ORF">PEVE_00014538</name>
</gene>
<keyword evidence="3" id="KW-1185">Reference proteome</keyword>
<feature type="compositionally biased region" description="Basic and acidic residues" evidence="1">
    <location>
        <begin position="19"/>
        <end position="44"/>
    </location>
</feature>
<evidence type="ECO:0000256" key="1">
    <source>
        <dbReference type="SAM" id="MobiDB-lite"/>
    </source>
</evidence>
<feature type="compositionally biased region" description="Basic and acidic residues" evidence="1">
    <location>
        <begin position="58"/>
        <end position="76"/>
    </location>
</feature>